<keyword evidence="3" id="KW-1185">Reference proteome</keyword>
<evidence type="ECO:0000256" key="1">
    <source>
        <dbReference type="SAM" id="MobiDB-lite"/>
    </source>
</evidence>
<dbReference type="Proteomes" id="UP000825729">
    <property type="component" value="Unassembled WGS sequence"/>
</dbReference>
<gene>
    <name evidence="2" type="ORF">H6P81_004921</name>
</gene>
<dbReference type="AlphaFoldDB" id="A0AAV7ET42"/>
<feature type="region of interest" description="Disordered" evidence="1">
    <location>
        <begin position="35"/>
        <end position="98"/>
    </location>
</feature>
<evidence type="ECO:0000313" key="2">
    <source>
        <dbReference type="EMBL" id="KAG9452017.1"/>
    </source>
</evidence>
<comment type="caution">
    <text evidence="2">The sequence shown here is derived from an EMBL/GenBank/DDBJ whole genome shotgun (WGS) entry which is preliminary data.</text>
</comment>
<dbReference type="PANTHER" id="PTHR33401">
    <property type="entry name" value="LIGHT-HARVESTING COMPLEX-LIKE PROTEIN OHP2, CHLOROPLASTIC"/>
    <property type="match status" value="1"/>
</dbReference>
<proteinExistence type="predicted"/>
<dbReference type="PANTHER" id="PTHR33401:SF19">
    <property type="entry name" value="(RAPE) HYPOTHETICAL PROTEIN"/>
    <property type="match status" value="1"/>
</dbReference>
<organism evidence="2 3">
    <name type="scientific">Aristolochia fimbriata</name>
    <name type="common">White veined hardy Dutchman's pipe vine</name>
    <dbReference type="NCBI Taxonomy" id="158543"/>
    <lineage>
        <taxon>Eukaryota</taxon>
        <taxon>Viridiplantae</taxon>
        <taxon>Streptophyta</taxon>
        <taxon>Embryophyta</taxon>
        <taxon>Tracheophyta</taxon>
        <taxon>Spermatophyta</taxon>
        <taxon>Magnoliopsida</taxon>
        <taxon>Magnoliidae</taxon>
        <taxon>Piperales</taxon>
        <taxon>Aristolochiaceae</taxon>
        <taxon>Aristolochia</taxon>
    </lineage>
</organism>
<feature type="compositionally biased region" description="Acidic residues" evidence="1">
    <location>
        <begin position="121"/>
        <end position="131"/>
    </location>
</feature>
<protein>
    <submittedName>
        <fullName evidence="2">Uncharacterized protein</fullName>
    </submittedName>
</protein>
<feature type="compositionally biased region" description="Polar residues" evidence="1">
    <location>
        <begin position="35"/>
        <end position="50"/>
    </location>
</feature>
<dbReference type="EMBL" id="JAINDJ010000003">
    <property type="protein sequence ID" value="KAG9452017.1"/>
    <property type="molecule type" value="Genomic_DNA"/>
</dbReference>
<reference evidence="2 3" key="1">
    <citation type="submission" date="2021-07" db="EMBL/GenBank/DDBJ databases">
        <title>The Aristolochia fimbriata genome: insights into angiosperm evolution, floral development and chemical biosynthesis.</title>
        <authorList>
            <person name="Jiao Y."/>
        </authorList>
    </citation>
    <scope>NUCLEOTIDE SEQUENCE [LARGE SCALE GENOMIC DNA]</scope>
    <source>
        <strain evidence="2">IBCAS-2021</strain>
        <tissue evidence="2">Leaf</tissue>
    </source>
</reference>
<evidence type="ECO:0000313" key="3">
    <source>
        <dbReference type="Proteomes" id="UP000825729"/>
    </source>
</evidence>
<sequence>MRVLFCKFQCPSFVCFCKSPVPIFSPCPLKLEDTQNVSSSLSPIPDSGNQLADEKVELEKEKDKDKEKEKDVLCREAGVLPKSSLRKPSGSDSSDSEVVKGRVQWMDFLGKELVEIKEFEPSESGDSDEDAEGHRGCVCVIQ</sequence>
<feature type="region of interest" description="Disordered" evidence="1">
    <location>
        <begin position="118"/>
        <end position="142"/>
    </location>
</feature>
<name>A0AAV7ET42_ARIFI</name>
<feature type="compositionally biased region" description="Basic and acidic residues" evidence="1">
    <location>
        <begin position="52"/>
        <end position="74"/>
    </location>
</feature>
<accession>A0AAV7ET42</accession>